<evidence type="ECO:0000313" key="3">
    <source>
        <dbReference type="Proteomes" id="UP000466345"/>
    </source>
</evidence>
<proteinExistence type="predicted"/>
<keyword evidence="1" id="KW-0472">Membrane</keyword>
<organism evidence="2 3">
    <name type="scientific">Streptomyces smaragdinus</name>
    <dbReference type="NCBI Taxonomy" id="2585196"/>
    <lineage>
        <taxon>Bacteria</taxon>
        <taxon>Bacillati</taxon>
        <taxon>Actinomycetota</taxon>
        <taxon>Actinomycetes</taxon>
        <taxon>Kitasatosporales</taxon>
        <taxon>Streptomycetaceae</taxon>
        <taxon>Streptomyces</taxon>
    </lineage>
</organism>
<dbReference type="EMBL" id="WEGJ01000005">
    <property type="protein sequence ID" value="MQY12048.1"/>
    <property type="molecule type" value="Genomic_DNA"/>
</dbReference>
<protein>
    <recommendedName>
        <fullName evidence="4">MFS transporter</fullName>
    </recommendedName>
</protein>
<dbReference type="AlphaFoldDB" id="A0A7K0CF06"/>
<comment type="caution">
    <text evidence="2">The sequence shown here is derived from an EMBL/GenBank/DDBJ whole genome shotgun (WGS) entry which is preliminary data.</text>
</comment>
<keyword evidence="3" id="KW-1185">Reference proteome</keyword>
<accession>A0A7K0CF06</accession>
<reference evidence="2 3" key="1">
    <citation type="submission" date="2019-10" db="EMBL/GenBank/DDBJ databases">
        <title>Streptomyces smaragdinus sp. nov. and Streptomyces fabii sp. nov., isolated from the gut of fungus growing-termite Macrotermes natalensis.</title>
        <authorList>
            <person name="Schwitalla J."/>
            <person name="Benndorf R."/>
            <person name="Martin K."/>
            <person name="De Beer W."/>
            <person name="Kaster A.-K."/>
            <person name="Vollmers J."/>
            <person name="Poulsen M."/>
            <person name="Beemelmanns C."/>
        </authorList>
    </citation>
    <scope>NUCLEOTIDE SEQUENCE [LARGE SCALE GENOMIC DNA]</scope>
    <source>
        <strain evidence="2 3">RB5</strain>
    </source>
</reference>
<gene>
    <name evidence="2" type="ORF">SRB5_21770</name>
</gene>
<sequence length="114" mass="11501">MSFSQLAGIADRYPARRVLVCCDLLCAAAAAAMVLPGTHVGVLLALRCAIAAIAPVFAGTRAATLSDILGEGDLFVLGRSLLRIVGQSALIAGFGVGGVLLTVLSPRAALASPR</sequence>
<dbReference type="SUPFAM" id="SSF103473">
    <property type="entry name" value="MFS general substrate transporter"/>
    <property type="match status" value="1"/>
</dbReference>
<evidence type="ECO:0000256" key="1">
    <source>
        <dbReference type="SAM" id="Phobius"/>
    </source>
</evidence>
<keyword evidence="1" id="KW-0812">Transmembrane</keyword>
<dbReference type="Proteomes" id="UP000466345">
    <property type="component" value="Unassembled WGS sequence"/>
</dbReference>
<evidence type="ECO:0000313" key="2">
    <source>
        <dbReference type="EMBL" id="MQY12048.1"/>
    </source>
</evidence>
<name>A0A7K0CF06_9ACTN</name>
<feature type="transmembrane region" description="Helical" evidence="1">
    <location>
        <begin position="15"/>
        <end position="35"/>
    </location>
</feature>
<evidence type="ECO:0008006" key="4">
    <source>
        <dbReference type="Google" id="ProtNLM"/>
    </source>
</evidence>
<feature type="transmembrane region" description="Helical" evidence="1">
    <location>
        <begin position="84"/>
        <end position="104"/>
    </location>
</feature>
<dbReference type="InterPro" id="IPR036259">
    <property type="entry name" value="MFS_trans_sf"/>
</dbReference>
<dbReference type="OrthoDB" id="3227279at2"/>
<feature type="transmembrane region" description="Helical" evidence="1">
    <location>
        <begin position="42"/>
        <end position="64"/>
    </location>
</feature>
<keyword evidence="1" id="KW-1133">Transmembrane helix</keyword>